<protein>
    <recommendedName>
        <fullName evidence="3">DsrE/DsrF-like family protein</fullName>
    </recommendedName>
</protein>
<keyword evidence="2" id="KW-1185">Reference proteome</keyword>
<evidence type="ECO:0000313" key="1">
    <source>
        <dbReference type="EMBL" id="CAI4033942.1"/>
    </source>
</evidence>
<dbReference type="PANTHER" id="PTHR37691">
    <property type="entry name" value="BLR3518 PROTEIN"/>
    <property type="match status" value="1"/>
</dbReference>
<dbReference type="PANTHER" id="PTHR37691:SF1">
    <property type="entry name" value="BLR3518 PROTEIN"/>
    <property type="match status" value="1"/>
</dbReference>
<dbReference type="Pfam" id="PF02635">
    <property type="entry name" value="DsrE"/>
    <property type="match status" value="1"/>
</dbReference>
<dbReference type="InterPro" id="IPR027396">
    <property type="entry name" value="DsrEFH-like"/>
</dbReference>
<sequence length="152" mass="16663">MSLIQTVRRVTGGLAIVGGLFSQGAVTEAQMPMTRDSGHRVVFHLNSAEEQIQKGLLNNITNLYEALGPDFLRVEVVAHGPGLSLLAKKGSRFAGEVARLKQQYGVELTACSNTMKAQGLTREDLLEQVDRTVPAIVRLMELQEEGWSYIKP</sequence>
<organism evidence="1 2">
    <name type="scientific">Nitrospira tepida</name>
    <dbReference type="NCBI Taxonomy" id="2973512"/>
    <lineage>
        <taxon>Bacteria</taxon>
        <taxon>Pseudomonadati</taxon>
        <taxon>Nitrospirota</taxon>
        <taxon>Nitrospiria</taxon>
        <taxon>Nitrospirales</taxon>
        <taxon>Nitrospiraceae</taxon>
        <taxon>Nitrospira</taxon>
    </lineage>
</organism>
<proteinExistence type="predicted"/>
<dbReference type="Proteomes" id="UP001179121">
    <property type="component" value="Chromosome"/>
</dbReference>
<reference evidence="1" key="1">
    <citation type="submission" date="2022-10" db="EMBL/GenBank/DDBJ databases">
        <authorList>
            <person name="Koch H."/>
        </authorList>
    </citation>
    <scope>NUCLEOTIDE SEQUENCE</scope>
    <source>
        <strain evidence="1">DNF</strain>
    </source>
</reference>
<evidence type="ECO:0000313" key="2">
    <source>
        <dbReference type="Proteomes" id="UP001179121"/>
    </source>
</evidence>
<name>A0AA86N3I4_9BACT</name>
<dbReference type="InterPro" id="IPR003787">
    <property type="entry name" value="Sulphur_relay_DsrE/F-like"/>
</dbReference>
<dbReference type="EMBL" id="OX365700">
    <property type="protein sequence ID" value="CAI4033942.1"/>
    <property type="molecule type" value="Genomic_DNA"/>
</dbReference>
<evidence type="ECO:0008006" key="3">
    <source>
        <dbReference type="Google" id="ProtNLM"/>
    </source>
</evidence>
<dbReference type="Gene3D" id="3.40.1260.10">
    <property type="entry name" value="DsrEFH-like"/>
    <property type="match status" value="1"/>
</dbReference>
<dbReference type="KEGG" id="nti:DNFV4_04384"/>
<gene>
    <name evidence="1" type="ORF">DNFV4_04384</name>
</gene>
<accession>A0AA86N3I4</accession>
<dbReference type="AlphaFoldDB" id="A0AA86N3I4"/>
<dbReference type="SUPFAM" id="SSF75169">
    <property type="entry name" value="DsrEFH-like"/>
    <property type="match status" value="1"/>
</dbReference>